<comment type="caution">
    <text evidence="1">The sequence shown here is derived from an EMBL/GenBank/DDBJ whole genome shotgun (WGS) entry which is preliminary data.</text>
</comment>
<organism evidence="1 2">
    <name type="scientific">Rubroshorea leprosula</name>
    <dbReference type="NCBI Taxonomy" id="152421"/>
    <lineage>
        <taxon>Eukaryota</taxon>
        <taxon>Viridiplantae</taxon>
        <taxon>Streptophyta</taxon>
        <taxon>Embryophyta</taxon>
        <taxon>Tracheophyta</taxon>
        <taxon>Spermatophyta</taxon>
        <taxon>Magnoliopsida</taxon>
        <taxon>eudicotyledons</taxon>
        <taxon>Gunneridae</taxon>
        <taxon>Pentapetalae</taxon>
        <taxon>rosids</taxon>
        <taxon>malvids</taxon>
        <taxon>Malvales</taxon>
        <taxon>Dipterocarpaceae</taxon>
        <taxon>Rubroshorea</taxon>
    </lineage>
</organism>
<evidence type="ECO:0000313" key="2">
    <source>
        <dbReference type="Proteomes" id="UP001054252"/>
    </source>
</evidence>
<protein>
    <submittedName>
        <fullName evidence="1">Uncharacterized protein</fullName>
    </submittedName>
</protein>
<accession>A0AAV5KWY5</accession>
<evidence type="ECO:0000313" key="1">
    <source>
        <dbReference type="EMBL" id="GKV29084.1"/>
    </source>
</evidence>
<sequence length="39" mass="4524">MVSIPLPIQEATTGTPESCSCLRSDQSWNFLDLWQREKR</sequence>
<dbReference type="AlphaFoldDB" id="A0AAV5KWY5"/>
<name>A0AAV5KWY5_9ROSI</name>
<proteinExistence type="predicted"/>
<reference evidence="1 2" key="1">
    <citation type="journal article" date="2021" name="Commun. Biol.">
        <title>The genome of Shorea leprosula (Dipterocarpaceae) highlights the ecological relevance of drought in aseasonal tropical rainforests.</title>
        <authorList>
            <person name="Ng K.K.S."/>
            <person name="Kobayashi M.J."/>
            <person name="Fawcett J.A."/>
            <person name="Hatakeyama M."/>
            <person name="Paape T."/>
            <person name="Ng C.H."/>
            <person name="Ang C.C."/>
            <person name="Tnah L.H."/>
            <person name="Lee C.T."/>
            <person name="Nishiyama T."/>
            <person name="Sese J."/>
            <person name="O'Brien M.J."/>
            <person name="Copetti D."/>
            <person name="Mohd Noor M.I."/>
            <person name="Ong R.C."/>
            <person name="Putra M."/>
            <person name="Sireger I.Z."/>
            <person name="Indrioko S."/>
            <person name="Kosugi Y."/>
            <person name="Izuno A."/>
            <person name="Isagi Y."/>
            <person name="Lee S.L."/>
            <person name="Shimizu K.K."/>
        </authorList>
    </citation>
    <scope>NUCLEOTIDE SEQUENCE [LARGE SCALE GENOMIC DNA]</scope>
    <source>
        <strain evidence="1">214</strain>
    </source>
</reference>
<dbReference type="EMBL" id="BPVZ01000082">
    <property type="protein sequence ID" value="GKV29084.1"/>
    <property type="molecule type" value="Genomic_DNA"/>
</dbReference>
<dbReference type="Proteomes" id="UP001054252">
    <property type="component" value="Unassembled WGS sequence"/>
</dbReference>
<keyword evidence="2" id="KW-1185">Reference proteome</keyword>
<gene>
    <name evidence="1" type="ORF">SLEP1_g38053</name>
</gene>